<dbReference type="InterPro" id="IPR005174">
    <property type="entry name" value="KIB1-4_b-propeller"/>
</dbReference>
<gene>
    <name evidence="2" type="ORF">HanXRQr2_Chr01g0037991</name>
</gene>
<sequence length="169" mass="19671">MGQKHVCASIYHPWLADYDQNLEEEDNRDHIIYTIRDPLSSHRFRLPPSHGRRVRGCFYGWVILSNPPHNDMLSLWNPVSCKLIRLPRLLSKDITQECCLSSSPDDLGSIFMVTTVKHAFVFCRLDRRRKRYKWVVMSYTKQMRSITDGDSFVLAPNTSTFVLHASNVT</sequence>
<keyword evidence="3" id="KW-1185">Reference proteome</keyword>
<evidence type="ECO:0000313" key="2">
    <source>
        <dbReference type="EMBL" id="KAF5823404.1"/>
    </source>
</evidence>
<dbReference type="PANTHER" id="PTHR40891:SF1">
    <property type="entry name" value="DUF295 DOMAIN-CONTAINING PROTEIN"/>
    <property type="match status" value="1"/>
</dbReference>
<evidence type="ECO:0000259" key="1">
    <source>
        <dbReference type="Pfam" id="PF03478"/>
    </source>
</evidence>
<name>A0A9K3JYM4_HELAN</name>
<proteinExistence type="predicted"/>
<dbReference type="EMBL" id="MNCJ02000316">
    <property type="protein sequence ID" value="KAF5823404.1"/>
    <property type="molecule type" value="Genomic_DNA"/>
</dbReference>
<comment type="caution">
    <text evidence="2">The sequence shown here is derived from an EMBL/GenBank/DDBJ whole genome shotgun (WGS) entry which is preliminary data.</text>
</comment>
<reference evidence="2" key="1">
    <citation type="journal article" date="2017" name="Nature">
        <title>The sunflower genome provides insights into oil metabolism, flowering and Asterid evolution.</title>
        <authorList>
            <person name="Badouin H."/>
            <person name="Gouzy J."/>
            <person name="Grassa C.J."/>
            <person name="Murat F."/>
            <person name="Staton S.E."/>
            <person name="Cottret L."/>
            <person name="Lelandais-Briere C."/>
            <person name="Owens G.L."/>
            <person name="Carrere S."/>
            <person name="Mayjonade B."/>
            <person name="Legrand L."/>
            <person name="Gill N."/>
            <person name="Kane N.C."/>
            <person name="Bowers J.E."/>
            <person name="Hubner S."/>
            <person name="Bellec A."/>
            <person name="Berard A."/>
            <person name="Berges H."/>
            <person name="Blanchet N."/>
            <person name="Boniface M.C."/>
            <person name="Brunel D."/>
            <person name="Catrice O."/>
            <person name="Chaidir N."/>
            <person name="Claudel C."/>
            <person name="Donnadieu C."/>
            <person name="Faraut T."/>
            <person name="Fievet G."/>
            <person name="Helmstetter N."/>
            <person name="King M."/>
            <person name="Knapp S.J."/>
            <person name="Lai Z."/>
            <person name="Le Paslier M.C."/>
            <person name="Lippi Y."/>
            <person name="Lorenzon L."/>
            <person name="Mandel J.R."/>
            <person name="Marage G."/>
            <person name="Marchand G."/>
            <person name="Marquand E."/>
            <person name="Bret-Mestries E."/>
            <person name="Morien E."/>
            <person name="Nambeesan S."/>
            <person name="Nguyen T."/>
            <person name="Pegot-Espagnet P."/>
            <person name="Pouilly N."/>
            <person name="Raftis F."/>
            <person name="Sallet E."/>
            <person name="Schiex T."/>
            <person name="Thomas J."/>
            <person name="Vandecasteele C."/>
            <person name="Vares D."/>
            <person name="Vear F."/>
            <person name="Vautrin S."/>
            <person name="Crespi M."/>
            <person name="Mangin B."/>
            <person name="Burke J.M."/>
            <person name="Salse J."/>
            <person name="Munos S."/>
            <person name="Vincourt P."/>
            <person name="Rieseberg L.H."/>
            <person name="Langlade N.B."/>
        </authorList>
    </citation>
    <scope>NUCLEOTIDE SEQUENCE</scope>
    <source>
        <tissue evidence="2">Leaves</tissue>
    </source>
</reference>
<organism evidence="2 3">
    <name type="scientific">Helianthus annuus</name>
    <name type="common">Common sunflower</name>
    <dbReference type="NCBI Taxonomy" id="4232"/>
    <lineage>
        <taxon>Eukaryota</taxon>
        <taxon>Viridiplantae</taxon>
        <taxon>Streptophyta</taxon>
        <taxon>Embryophyta</taxon>
        <taxon>Tracheophyta</taxon>
        <taxon>Spermatophyta</taxon>
        <taxon>Magnoliopsida</taxon>
        <taxon>eudicotyledons</taxon>
        <taxon>Gunneridae</taxon>
        <taxon>Pentapetalae</taxon>
        <taxon>asterids</taxon>
        <taxon>campanulids</taxon>
        <taxon>Asterales</taxon>
        <taxon>Asteraceae</taxon>
        <taxon>Asteroideae</taxon>
        <taxon>Heliantheae alliance</taxon>
        <taxon>Heliantheae</taxon>
        <taxon>Helianthus</taxon>
    </lineage>
</organism>
<protein>
    <recommendedName>
        <fullName evidence="1">KIB1-4 beta-propeller domain-containing protein</fullName>
    </recommendedName>
</protein>
<dbReference type="Proteomes" id="UP000215914">
    <property type="component" value="Unassembled WGS sequence"/>
</dbReference>
<dbReference type="Gramene" id="mRNA:HanXRQr2_Chr01g0037991">
    <property type="protein sequence ID" value="CDS:HanXRQr2_Chr01g0037991.1"/>
    <property type="gene ID" value="HanXRQr2_Chr01g0037991"/>
</dbReference>
<dbReference type="PANTHER" id="PTHR40891">
    <property type="entry name" value="DUF295 DOMAIN-CONTAINING PROTEIN"/>
    <property type="match status" value="1"/>
</dbReference>
<dbReference type="AlphaFoldDB" id="A0A9K3JYM4"/>
<dbReference type="Pfam" id="PF03478">
    <property type="entry name" value="Beta-prop_KIB1-4"/>
    <property type="match status" value="1"/>
</dbReference>
<evidence type="ECO:0000313" key="3">
    <source>
        <dbReference type="Proteomes" id="UP000215914"/>
    </source>
</evidence>
<accession>A0A9K3JYM4</accession>
<feature type="domain" description="KIB1-4 beta-propeller" evidence="1">
    <location>
        <begin position="40"/>
        <end position="144"/>
    </location>
</feature>
<reference evidence="2" key="2">
    <citation type="submission" date="2020-06" db="EMBL/GenBank/DDBJ databases">
        <title>Helianthus annuus Genome sequencing and assembly Release 2.</title>
        <authorList>
            <person name="Gouzy J."/>
            <person name="Langlade N."/>
            <person name="Munos S."/>
        </authorList>
    </citation>
    <scope>NUCLEOTIDE SEQUENCE</scope>
    <source>
        <tissue evidence="2">Leaves</tissue>
    </source>
</reference>